<protein>
    <submittedName>
        <fullName evidence="1">Uncharacterized protein</fullName>
    </submittedName>
</protein>
<dbReference type="EMBL" id="LYXU01000003">
    <property type="protein sequence ID" value="OBS22721.1"/>
    <property type="molecule type" value="Genomic_DNA"/>
</dbReference>
<organism evidence="1 2">
    <name type="scientific">Fusarium poae</name>
    <dbReference type="NCBI Taxonomy" id="36050"/>
    <lineage>
        <taxon>Eukaryota</taxon>
        <taxon>Fungi</taxon>
        <taxon>Dikarya</taxon>
        <taxon>Ascomycota</taxon>
        <taxon>Pezizomycotina</taxon>
        <taxon>Sordariomycetes</taxon>
        <taxon>Hypocreomycetidae</taxon>
        <taxon>Hypocreales</taxon>
        <taxon>Nectriaceae</taxon>
        <taxon>Fusarium</taxon>
    </lineage>
</organism>
<reference evidence="1 2" key="1">
    <citation type="submission" date="2016-06" db="EMBL/GenBank/DDBJ databases">
        <title>Living apart together: crosstalk between the core and supernumerary genomes in a fungal plant pathogen.</title>
        <authorList>
            <person name="Vanheule A."/>
            <person name="Audenaert K."/>
            <person name="Warris S."/>
            <person name="Van De Geest H."/>
            <person name="Schijlen E."/>
            <person name="Hofte M."/>
            <person name="De Saeger S."/>
            <person name="Haesaert G."/>
            <person name="Waalwijk C."/>
            <person name="Van Der Lee T."/>
        </authorList>
    </citation>
    <scope>NUCLEOTIDE SEQUENCE [LARGE SCALE GENOMIC DNA]</scope>
    <source>
        <strain evidence="1 2">2516</strain>
    </source>
</reference>
<comment type="caution">
    <text evidence="1">The sequence shown here is derived from an EMBL/GenBank/DDBJ whole genome shotgun (WGS) entry which is preliminary data.</text>
</comment>
<evidence type="ECO:0000313" key="1">
    <source>
        <dbReference type="EMBL" id="OBS22721.1"/>
    </source>
</evidence>
<keyword evidence="2" id="KW-1185">Reference proteome</keyword>
<name>A0A1B8AQV7_FUSPO</name>
<proteinExistence type="predicted"/>
<gene>
    <name evidence="1" type="ORF">FPOA_09053</name>
</gene>
<dbReference type="Proteomes" id="UP000091967">
    <property type="component" value="Unassembled WGS sequence"/>
</dbReference>
<sequence>MAKGLEEASDDLKVAISNFFLFKHQSNTTFTTRQRHLLVIRSIRNATFQVFLHLIPPSKGNIMKFSILTTAFLAASVPPAQAEFDVYMVERKNAAGSEDKEWQIWDRDERKTCMGVHERKTFETYSDVSHYTGVRCKGACDFSDSARYIDQLEMHLDKKNPAYHLTIYKDRKYGMYGLNGTKYGDCSVVTGEAYHCERQIYLGLVKETVNLHPKFHCKSQFTAKEILGL</sequence>
<evidence type="ECO:0000313" key="2">
    <source>
        <dbReference type="Proteomes" id="UP000091967"/>
    </source>
</evidence>
<dbReference type="AlphaFoldDB" id="A0A1B8AQV7"/>
<accession>A0A1B8AQV7</accession>